<dbReference type="AlphaFoldDB" id="D8TZ14"/>
<keyword evidence="5" id="KW-1185">Reference proteome</keyword>
<dbReference type="InterPro" id="IPR029058">
    <property type="entry name" value="AB_hydrolase_fold"/>
</dbReference>
<dbReference type="STRING" id="3068.D8TZ14"/>
<dbReference type="EMBL" id="GL378346">
    <property type="protein sequence ID" value="EFJ47101.1"/>
    <property type="molecule type" value="Genomic_DNA"/>
</dbReference>
<name>D8TZ14_VOLCA</name>
<gene>
    <name evidence="4" type="ORF">VOLCADRAFT_81547</name>
</gene>
<evidence type="ECO:0000313" key="5">
    <source>
        <dbReference type="Proteomes" id="UP000001058"/>
    </source>
</evidence>
<dbReference type="SUPFAM" id="SSF53474">
    <property type="entry name" value="alpha/beta-Hydrolases"/>
    <property type="match status" value="1"/>
</dbReference>
<accession>D8TZ14</accession>
<dbReference type="Pfam" id="PF02230">
    <property type="entry name" value="Abhydrolase_2"/>
    <property type="match status" value="1"/>
</dbReference>
<dbReference type="KEGG" id="vcn:VOLCADRAFT_81547"/>
<evidence type="ECO:0000256" key="2">
    <source>
        <dbReference type="ARBA" id="ARBA00022801"/>
    </source>
</evidence>
<protein>
    <recommendedName>
        <fullName evidence="3">Phospholipase/carboxylesterase/thioesterase domain-containing protein</fullName>
    </recommendedName>
</protein>
<dbReference type="PANTHER" id="PTHR10655">
    <property type="entry name" value="LYSOPHOSPHOLIPASE-RELATED"/>
    <property type="match status" value="1"/>
</dbReference>
<dbReference type="InParanoid" id="D8TZ14"/>
<evidence type="ECO:0000256" key="1">
    <source>
        <dbReference type="ARBA" id="ARBA00006499"/>
    </source>
</evidence>
<dbReference type="InterPro" id="IPR050565">
    <property type="entry name" value="LYPA1-2/EST-like"/>
</dbReference>
<dbReference type="InterPro" id="IPR003140">
    <property type="entry name" value="PLipase/COase/thioEstase"/>
</dbReference>
<proteinExistence type="inferred from homology"/>
<dbReference type="FunCoup" id="D8TZ14">
    <property type="interactions" value="1676"/>
</dbReference>
<feature type="domain" description="Phospholipase/carboxylesterase/thioesterase" evidence="3">
    <location>
        <begin position="43"/>
        <end position="250"/>
    </location>
</feature>
<evidence type="ECO:0000259" key="3">
    <source>
        <dbReference type="Pfam" id="PF02230"/>
    </source>
</evidence>
<dbReference type="PANTHER" id="PTHR10655:SF17">
    <property type="entry name" value="LYSOPHOSPHOLIPASE-LIKE PROTEIN 1"/>
    <property type="match status" value="1"/>
</dbReference>
<comment type="similarity">
    <text evidence="1">Belongs to the AB hydrolase superfamily. AB hydrolase 2 family.</text>
</comment>
<dbReference type="Gene3D" id="3.40.50.1820">
    <property type="entry name" value="alpha/beta hydrolase"/>
    <property type="match status" value="1"/>
</dbReference>
<keyword evidence="2" id="KW-0378">Hydrolase</keyword>
<dbReference type="Proteomes" id="UP000001058">
    <property type="component" value="Unassembled WGS sequence"/>
</dbReference>
<dbReference type="eggNOG" id="KOG2112">
    <property type="taxonomic scope" value="Eukaryota"/>
</dbReference>
<dbReference type="GO" id="GO:0052689">
    <property type="term" value="F:carboxylic ester hydrolase activity"/>
    <property type="evidence" value="ECO:0007669"/>
    <property type="project" value="TreeGrafter"/>
</dbReference>
<dbReference type="RefSeq" id="XP_002951650.1">
    <property type="nucleotide sequence ID" value="XM_002951604.1"/>
</dbReference>
<dbReference type="GO" id="GO:0008474">
    <property type="term" value="F:palmitoyl-(protein) hydrolase activity"/>
    <property type="evidence" value="ECO:0007669"/>
    <property type="project" value="TreeGrafter"/>
</dbReference>
<dbReference type="OrthoDB" id="2418081at2759"/>
<organism evidence="5">
    <name type="scientific">Volvox carteri f. nagariensis</name>
    <dbReference type="NCBI Taxonomy" id="3068"/>
    <lineage>
        <taxon>Eukaryota</taxon>
        <taxon>Viridiplantae</taxon>
        <taxon>Chlorophyta</taxon>
        <taxon>core chlorophytes</taxon>
        <taxon>Chlorophyceae</taxon>
        <taxon>CS clade</taxon>
        <taxon>Chlamydomonadales</taxon>
        <taxon>Volvocaceae</taxon>
        <taxon>Volvox</taxon>
    </lineage>
</organism>
<sequence>MLARGLSHSARFSHSSKKRFNFTTRVRASHSTMALNYPRPIEINPSGPHTSTFIMLHGLGDTGDGWSDIGYMYKASLPGTKFIFPHAPRRPITLNFGMSMPGWYDIASLEDIQGGEDGAGLRESQRYVEELIQREIAAGIPSTKIVIGGFSQGGAVALMMLRSSIQLGGVVALSAYVPLHKEQPLVSEANSKTPIFMCHGDADQTVAFEFGRRSYQMLLSLDANVEFQTYLGMAHSACQREFDDVLAFVKPILV</sequence>
<evidence type="ECO:0000313" key="4">
    <source>
        <dbReference type="EMBL" id="EFJ47101.1"/>
    </source>
</evidence>
<reference evidence="4 5" key="1">
    <citation type="journal article" date="2010" name="Science">
        <title>Genomic analysis of organismal complexity in the multicellular green alga Volvox carteri.</title>
        <authorList>
            <person name="Prochnik S.E."/>
            <person name="Umen J."/>
            <person name="Nedelcu A.M."/>
            <person name="Hallmann A."/>
            <person name="Miller S.M."/>
            <person name="Nishii I."/>
            <person name="Ferris P."/>
            <person name="Kuo A."/>
            <person name="Mitros T."/>
            <person name="Fritz-Laylin L.K."/>
            <person name="Hellsten U."/>
            <person name="Chapman J."/>
            <person name="Simakov O."/>
            <person name="Rensing S.A."/>
            <person name="Terry A."/>
            <person name="Pangilinan J."/>
            <person name="Kapitonov V."/>
            <person name="Jurka J."/>
            <person name="Salamov A."/>
            <person name="Shapiro H."/>
            <person name="Schmutz J."/>
            <person name="Grimwood J."/>
            <person name="Lindquist E."/>
            <person name="Lucas S."/>
            <person name="Grigoriev I.V."/>
            <person name="Schmitt R."/>
            <person name="Kirk D."/>
            <person name="Rokhsar D.S."/>
        </authorList>
    </citation>
    <scope>NUCLEOTIDE SEQUENCE [LARGE SCALE GENOMIC DNA]</scope>
    <source>
        <strain evidence="5">f. Nagariensis / Eve</strain>
    </source>
</reference>
<dbReference type="GO" id="GO:0005737">
    <property type="term" value="C:cytoplasm"/>
    <property type="evidence" value="ECO:0007669"/>
    <property type="project" value="TreeGrafter"/>
</dbReference>
<dbReference type="GeneID" id="9615919"/>